<evidence type="ECO:0000313" key="2">
    <source>
        <dbReference type="Proteomes" id="UP000198704"/>
    </source>
</evidence>
<name>A0A1G9UZG1_9HYPH</name>
<dbReference type="Proteomes" id="UP000198704">
    <property type="component" value="Unassembled WGS sequence"/>
</dbReference>
<dbReference type="EMBL" id="FNHS01000003">
    <property type="protein sequence ID" value="SDM65391.1"/>
    <property type="molecule type" value="Genomic_DNA"/>
</dbReference>
<organism evidence="1 2">
    <name type="scientific">Methylobacterium phyllostachyos</name>
    <dbReference type="NCBI Taxonomy" id="582672"/>
    <lineage>
        <taxon>Bacteria</taxon>
        <taxon>Pseudomonadati</taxon>
        <taxon>Pseudomonadota</taxon>
        <taxon>Alphaproteobacteria</taxon>
        <taxon>Hyphomicrobiales</taxon>
        <taxon>Methylobacteriaceae</taxon>
        <taxon>Methylobacterium</taxon>
    </lineage>
</organism>
<dbReference type="OrthoDB" id="7571049at2"/>
<accession>A0A1G9UZG1</accession>
<evidence type="ECO:0000313" key="1">
    <source>
        <dbReference type="EMBL" id="SDM65391.1"/>
    </source>
</evidence>
<protein>
    <submittedName>
        <fullName evidence="1">Uncharacterized protein</fullName>
    </submittedName>
</protein>
<keyword evidence="2" id="KW-1185">Reference proteome</keyword>
<reference evidence="2" key="1">
    <citation type="submission" date="2016-10" db="EMBL/GenBank/DDBJ databases">
        <authorList>
            <person name="Varghese N."/>
            <person name="Submissions S."/>
        </authorList>
    </citation>
    <scope>NUCLEOTIDE SEQUENCE [LARGE SCALE GENOMIC DNA]</scope>
    <source>
        <strain evidence="2">BL47</strain>
    </source>
</reference>
<dbReference type="RefSeq" id="WP_091713970.1">
    <property type="nucleotide sequence ID" value="NZ_FNHS01000003.1"/>
</dbReference>
<dbReference type="AlphaFoldDB" id="A0A1G9UZG1"/>
<gene>
    <name evidence="1" type="ORF">SAMN05216360_10317</name>
</gene>
<proteinExistence type="predicted"/>
<sequence length="79" mass="9310">MENIRVFDVLKRLEEAKISFRLARDRPDTIRVDATLYGLRLEIECFDDNHVEVSTFRGTEDIDGEYDYLLKILAENPMD</sequence>